<organism evidence="10 11">
    <name type="scientific">Serendipita vermifera MAFF 305830</name>
    <dbReference type="NCBI Taxonomy" id="933852"/>
    <lineage>
        <taxon>Eukaryota</taxon>
        <taxon>Fungi</taxon>
        <taxon>Dikarya</taxon>
        <taxon>Basidiomycota</taxon>
        <taxon>Agaricomycotina</taxon>
        <taxon>Agaricomycetes</taxon>
        <taxon>Sebacinales</taxon>
        <taxon>Serendipitaceae</taxon>
        <taxon>Serendipita</taxon>
    </lineage>
</organism>
<evidence type="ECO:0000256" key="5">
    <source>
        <dbReference type="ARBA" id="ARBA00022679"/>
    </source>
</evidence>
<sequence>MPRIAGLTPFTKADTPEKDSALADSNWHSEGEEDFASKPPGEQIKRRLSGVEHPQAKKTPIWQSLTPMYIGIAGILSPDKTVMEIGLSIHDATYSVDFSVKHLHFANNEPNADEIATFVIQTIKDFSKQHLMKFVGAGVTSRLVEHSPNICGRLWRELDIVPIVFHVRSTQRLTPGRPVPKVDDQGFPVNPTGLLTPQPGEYGQKPAGITPPASNILSVAAGTAQTQAADASAPARPADEQADSAVRKAVLYFGPSGHNPRLTIGFRNEVEPDAGGRIRIVDSIEDYRSTVRDPTFNAVLHYAKILRDKKTKIAFFSSTPQGGGVALMRHALIRLLHLLGVEARWYIPSPSPAVFRTTKNNHNILQGVADASLRLTLPQQEQFTQWIEYNAKRYWLSEGGPLAAGGADVIFIDDPQMPGLIPLIRKARPEVPIIYRSHIEVRSDLIHINGSPQSEVWGYLWDRIQHADLFISHPVDKFVPDTVPIETVGLLPAATDWLDGLSKHLADWDIQYYMGIFRTLCSEIRMSKLHWPAREYIVQVARFDPAKGIPVVIDSFVKLRRKLDLKLPASQCPQLLICGHGAIDDPDASIIYSEVLALLETEEYAPYAADIVVMRIPPSDQILNALMSSAKIVLQLSSREGFEVKVSEAIHKGKPIIATRAGGIPLQVQHEKNGFLVDVGDSSAVAKHLYQLWTDPGLYKKMCDFAKQSVSDEVGTWGNAAVWMYLATKFAAGEKLKPNGKWLNDMMREDCGQPYKEGEPRLPRKVLVRPTAGGAPAPAAEYK</sequence>
<dbReference type="GO" id="GO:0016757">
    <property type="term" value="F:glycosyltransferase activity"/>
    <property type="evidence" value="ECO:0007669"/>
    <property type="project" value="UniProtKB-KW"/>
</dbReference>
<feature type="domain" description="Trehalose synthase N-terminal" evidence="9">
    <location>
        <begin position="316"/>
        <end position="478"/>
    </location>
</feature>
<dbReference type="PANTHER" id="PTHR47779">
    <property type="entry name" value="SYNTHASE (CCG-9), PUTATIVE (AFU_ORTHOLOGUE AFUA_3G12100)-RELATED"/>
    <property type="match status" value="1"/>
</dbReference>
<keyword evidence="11" id="KW-1185">Reference proteome</keyword>
<dbReference type="Proteomes" id="UP000054097">
    <property type="component" value="Unassembled WGS sequence"/>
</dbReference>
<dbReference type="InterPro" id="IPR001296">
    <property type="entry name" value="Glyco_trans_1"/>
</dbReference>
<dbReference type="EMBL" id="KN824332">
    <property type="protein sequence ID" value="KIM23757.1"/>
    <property type="molecule type" value="Genomic_DNA"/>
</dbReference>
<reference evidence="10 11" key="1">
    <citation type="submission" date="2014-04" db="EMBL/GenBank/DDBJ databases">
        <authorList>
            <consortium name="DOE Joint Genome Institute"/>
            <person name="Kuo A."/>
            <person name="Zuccaro A."/>
            <person name="Kohler A."/>
            <person name="Nagy L.G."/>
            <person name="Floudas D."/>
            <person name="Copeland A."/>
            <person name="Barry K.W."/>
            <person name="Cichocki N."/>
            <person name="Veneault-Fourrey C."/>
            <person name="LaButti K."/>
            <person name="Lindquist E.A."/>
            <person name="Lipzen A."/>
            <person name="Lundell T."/>
            <person name="Morin E."/>
            <person name="Murat C."/>
            <person name="Sun H."/>
            <person name="Tunlid A."/>
            <person name="Henrissat B."/>
            <person name="Grigoriev I.V."/>
            <person name="Hibbett D.S."/>
            <person name="Martin F."/>
            <person name="Nordberg H.P."/>
            <person name="Cantor M.N."/>
            <person name="Hua S.X."/>
        </authorList>
    </citation>
    <scope>NUCLEOTIDE SEQUENCE [LARGE SCALE GENOMIC DNA]</scope>
    <source>
        <strain evidence="10 11">MAFF 305830</strain>
    </source>
</reference>
<keyword evidence="6" id="KW-0119">Carbohydrate metabolism</keyword>
<dbReference type="Pfam" id="PF00534">
    <property type="entry name" value="Glycos_transf_1"/>
    <property type="match status" value="1"/>
</dbReference>
<keyword evidence="5 10" id="KW-0808">Transferase</keyword>
<keyword evidence="4" id="KW-0328">Glycosyltransferase</keyword>
<dbReference type="Gene3D" id="3.40.50.2000">
    <property type="entry name" value="Glycogen Phosphorylase B"/>
    <property type="match status" value="2"/>
</dbReference>
<proteinExistence type="inferred from homology"/>
<dbReference type="InterPro" id="IPR052078">
    <property type="entry name" value="Trehalose_Metab_GTase"/>
</dbReference>
<protein>
    <submittedName>
        <fullName evidence="10">Glycosyltransferase family 4 protein</fullName>
    </submittedName>
</protein>
<evidence type="ECO:0000259" key="9">
    <source>
        <dbReference type="Pfam" id="PF21269"/>
    </source>
</evidence>
<dbReference type="STRING" id="933852.A0A0C2X2T2"/>
<dbReference type="OrthoDB" id="937291at2759"/>
<comment type="subunit">
    <text evidence="2">Homodimer.</text>
</comment>
<dbReference type="Pfam" id="PF21269">
    <property type="entry name" value="TreT_GT1"/>
    <property type="match status" value="1"/>
</dbReference>
<dbReference type="HOGENOM" id="CLU_011001_2_0_1"/>
<feature type="domain" description="Glycosyl transferase family 1" evidence="8">
    <location>
        <begin position="533"/>
        <end position="707"/>
    </location>
</feature>
<dbReference type="AlphaFoldDB" id="A0A0C2X2T2"/>
<evidence type="ECO:0000313" key="10">
    <source>
        <dbReference type="EMBL" id="KIM23757.1"/>
    </source>
</evidence>
<evidence type="ECO:0000259" key="8">
    <source>
        <dbReference type="Pfam" id="PF00534"/>
    </source>
</evidence>
<evidence type="ECO:0000313" key="11">
    <source>
        <dbReference type="Proteomes" id="UP000054097"/>
    </source>
</evidence>
<comment type="similarity">
    <text evidence="1">Belongs to the glycosyltransferase group 1 family. Glycosyltransferase 4 subfamily.</text>
</comment>
<dbReference type="PANTHER" id="PTHR47779:SF1">
    <property type="entry name" value="SYNTHASE (CCG-9), PUTATIVE (AFU_ORTHOLOGUE AFUA_3G12100)-RELATED"/>
    <property type="match status" value="1"/>
</dbReference>
<evidence type="ECO:0000256" key="3">
    <source>
        <dbReference type="ARBA" id="ARBA00022526"/>
    </source>
</evidence>
<evidence type="ECO:0000256" key="7">
    <source>
        <dbReference type="SAM" id="MobiDB-lite"/>
    </source>
</evidence>
<evidence type="ECO:0000256" key="2">
    <source>
        <dbReference type="ARBA" id="ARBA00011738"/>
    </source>
</evidence>
<accession>A0A0C2X2T2</accession>
<feature type="region of interest" description="Disordered" evidence="7">
    <location>
        <begin position="1"/>
        <end position="42"/>
    </location>
</feature>
<reference evidence="11" key="2">
    <citation type="submission" date="2015-01" db="EMBL/GenBank/DDBJ databases">
        <title>Evolutionary Origins and Diversification of the Mycorrhizal Mutualists.</title>
        <authorList>
            <consortium name="DOE Joint Genome Institute"/>
            <consortium name="Mycorrhizal Genomics Consortium"/>
            <person name="Kohler A."/>
            <person name="Kuo A."/>
            <person name="Nagy L.G."/>
            <person name="Floudas D."/>
            <person name="Copeland A."/>
            <person name="Barry K.W."/>
            <person name="Cichocki N."/>
            <person name="Veneault-Fourrey C."/>
            <person name="LaButti K."/>
            <person name="Lindquist E.A."/>
            <person name="Lipzen A."/>
            <person name="Lundell T."/>
            <person name="Morin E."/>
            <person name="Murat C."/>
            <person name="Riley R."/>
            <person name="Ohm R."/>
            <person name="Sun H."/>
            <person name="Tunlid A."/>
            <person name="Henrissat B."/>
            <person name="Grigoriev I.V."/>
            <person name="Hibbett D.S."/>
            <person name="Martin F."/>
        </authorList>
    </citation>
    <scope>NUCLEOTIDE SEQUENCE [LARGE SCALE GENOMIC DNA]</scope>
    <source>
        <strain evidence="11">MAFF 305830</strain>
    </source>
</reference>
<evidence type="ECO:0000256" key="6">
    <source>
        <dbReference type="ARBA" id="ARBA00023277"/>
    </source>
</evidence>
<keyword evidence="3" id="KW-0313">Glucose metabolism</keyword>
<gene>
    <name evidence="10" type="ORF">M408DRAFT_76867</name>
</gene>
<dbReference type="SUPFAM" id="SSF53756">
    <property type="entry name" value="UDP-Glycosyltransferase/glycogen phosphorylase"/>
    <property type="match status" value="1"/>
</dbReference>
<name>A0A0C2X2T2_SERVB</name>
<dbReference type="GO" id="GO:0006006">
    <property type="term" value="P:glucose metabolic process"/>
    <property type="evidence" value="ECO:0007669"/>
    <property type="project" value="UniProtKB-KW"/>
</dbReference>
<evidence type="ECO:0000256" key="4">
    <source>
        <dbReference type="ARBA" id="ARBA00022676"/>
    </source>
</evidence>
<dbReference type="InterPro" id="IPR049438">
    <property type="entry name" value="TreT_GT1"/>
</dbReference>
<evidence type="ECO:0000256" key="1">
    <source>
        <dbReference type="ARBA" id="ARBA00009481"/>
    </source>
</evidence>